<sequence length="62" mass="7301">MSFVHPPLPPWLLRMPTHKNCCCRCPEYLYSFEFLSSSTEGVATAHRKLYIFVFVLTIFARF</sequence>
<accession>A0A9Q0BNA4</accession>
<proteinExistence type="predicted"/>
<dbReference type="Proteomes" id="UP001059596">
    <property type="component" value="Unassembled WGS sequence"/>
</dbReference>
<reference evidence="1" key="1">
    <citation type="journal article" date="2023" name="Genome Biol. Evol.">
        <title>Long-read-based Genome Assembly of Drosophila gunungcola Reveals Fewer Chemosensory Genes in Flower-breeding Species.</title>
        <authorList>
            <person name="Negi A."/>
            <person name="Liao B.Y."/>
            <person name="Yeh S.D."/>
        </authorList>
    </citation>
    <scope>NUCLEOTIDE SEQUENCE</scope>
    <source>
        <strain evidence="1">Sukarami</strain>
    </source>
</reference>
<keyword evidence="2" id="KW-1185">Reference proteome</keyword>
<protein>
    <submittedName>
        <fullName evidence="1">Uncharacterized protein</fullName>
    </submittedName>
</protein>
<dbReference type="EMBL" id="JAMKOV010000007">
    <property type="protein sequence ID" value="KAI8038762.1"/>
    <property type="molecule type" value="Genomic_DNA"/>
</dbReference>
<gene>
    <name evidence="1" type="ORF">M5D96_008670</name>
</gene>
<evidence type="ECO:0000313" key="1">
    <source>
        <dbReference type="EMBL" id="KAI8038762.1"/>
    </source>
</evidence>
<comment type="caution">
    <text evidence="1">The sequence shown here is derived from an EMBL/GenBank/DDBJ whole genome shotgun (WGS) entry which is preliminary data.</text>
</comment>
<dbReference type="AlphaFoldDB" id="A0A9Q0BNA4"/>
<name>A0A9Q0BNA4_9MUSC</name>
<organism evidence="1 2">
    <name type="scientific">Drosophila gunungcola</name>
    <name type="common">fruit fly</name>
    <dbReference type="NCBI Taxonomy" id="103775"/>
    <lineage>
        <taxon>Eukaryota</taxon>
        <taxon>Metazoa</taxon>
        <taxon>Ecdysozoa</taxon>
        <taxon>Arthropoda</taxon>
        <taxon>Hexapoda</taxon>
        <taxon>Insecta</taxon>
        <taxon>Pterygota</taxon>
        <taxon>Neoptera</taxon>
        <taxon>Endopterygota</taxon>
        <taxon>Diptera</taxon>
        <taxon>Brachycera</taxon>
        <taxon>Muscomorpha</taxon>
        <taxon>Ephydroidea</taxon>
        <taxon>Drosophilidae</taxon>
        <taxon>Drosophila</taxon>
        <taxon>Sophophora</taxon>
    </lineage>
</organism>
<evidence type="ECO:0000313" key="2">
    <source>
        <dbReference type="Proteomes" id="UP001059596"/>
    </source>
</evidence>